<dbReference type="STRING" id="131112.SAMN04489737_1810"/>
<feature type="transmembrane region" description="Helical" evidence="1">
    <location>
        <begin position="12"/>
        <end position="35"/>
    </location>
</feature>
<keyword evidence="1" id="KW-0812">Transmembrane</keyword>
<proteinExistence type="predicted"/>
<evidence type="ECO:0000313" key="2">
    <source>
        <dbReference type="EMBL" id="SDU82807.1"/>
    </source>
</evidence>
<accession>A0A1H2LP66</accession>
<dbReference type="AlphaFoldDB" id="A0A1H2LP66"/>
<keyword evidence="3" id="KW-1185">Reference proteome</keyword>
<evidence type="ECO:0000313" key="3">
    <source>
        <dbReference type="Proteomes" id="UP000214355"/>
    </source>
</evidence>
<dbReference type="Proteomes" id="UP000214355">
    <property type="component" value="Chromosome I"/>
</dbReference>
<organism evidence="2 3">
    <name type="scientific">Arcanobacterium phocae</name>
    <dbReference type="NCBI Taxonomy" id="131112"/>
    <lineage>
        <taxon>Bacteria</taxon>
        <taxon>Bacillati</taxon>
        <taxon>Actinomycetota</taxon>
        <taxon>Actinomycetes</taxon>
        <taxon>Actinomycetales</taxon>
        <taxon>Actinomycetaceae</taxon>
        <taxon>Arcanobacterium</taxon>
    </lineage>
</organism>
<name>A0A1H2LP66_9ACTO</name>
<reference evidence="3" key="1">
    <citation type="submission" date="2016-10" db="EMBL/GenBank/DDBJ databases">
        <authorList>
            <person name="Varghese N."/>
            <person name="Submissions S."/>
        </authorList>
    </citation>
    <scope>NUCLEOTIDE SEQUENCE [LARGE SCALE GENOMIC DNA]</scope>
    <source>
        <strain evidence="3">DSM 10002</strain>
    </source>
</reference>
<gene>
    <name evidence="2" type="ORF">SAMN04489737_1810</name>
</gene>
<sequence>MLSFVFEHVVAFWRLYLLPIMVILLSTVMIFIGLAGQEYIETVAISFCT</sequence>
<evidence type="ECO:0000256" key="1">
    <source>
        <dbReference type="SAM" id="Phobius"/>
    </source>
</evidence>
<dbReference type="EMBL" id="LT629804">
    <property type="protein sequence ID" value="SDU82807.1"/>
    <property type="molecule type" value="Genomic_DNA"/>
</dbReference>
<keyword evidence="1" id="KW-0472">Membrane</keyword>
<keyword evidence="1" id="KW-1133">Transmembrane helix</keyword>
<protein>
    <submittedName>
        <fullName evidence="2">Putative ABC transport system permease protein</fullName>
    </submittedName>
</protein>